<organism evidence="1 2">
    <name type="scientific">Sphingobium yanoikuyae</name>
    <name type="common">Sphingomonas yanoikuyae</name>
    <dbReference type="NCBI Taxonomy" id="13690"/>
    <lineage>
        <taxon>Bacteria</taxon>
        <taxon>Pseudomonadati</taxon>
        <taxon>Pseudomonadota</taxon>
        <taxon>Alphaproteobacteria</taxon>
        <taxon>Sphingomonadales</taxon>
        <taxon>Sphingomonadaceae</taxon>
        <taxon>Sphingobium</taxon>
    </lineage>
</organism>
<sequence length="112" mass="12367">MLEETPEKVTFSYIKSNQFRVMHVDGALGGITPQGHLHVALYSERPSIPKVMVHSVEGNVLGPPEAVEGRGGIVREIDADLIMTMQVVEELRDWLNLKLEEFAQLKANGDAA</sequence>
<evidence type="ECO:0000313" key="1">
    <source>
        <dbReference type="EMBL" id="QHD65752.1"/>
    </source>
</evidence>
<gene>
    <name evidence="1" type="ORF">GS397_00815</name>
</gene>
<proteinExistence type="predicted"/>
<evidence type="ECO:0000313" key="2">
    <source>
        <dbReference type="Proteomes" id="UP000464086"/>
    </source>
</evidence>
<dbReference type="Proteomes" id="UP000464086">
    <property type="component" value="Chromosome"/>
</dbReference>
<dbReference type="RefSeq" id="WP_159365380.1">
    <property type="nucleotide sequence ID" value="NZ_CP047218.1"/>
</dbReference>
<dbReference type="AlphaFoldDB" id="A0A6P1GBS0"/>
<reference evidence="1 2" key="1">
    <citation type="submission" date="2019-12" db="EMBL/GenBank/DDBJ databases">
        <title>Functional and genomic insights into the Sphingobium yanoikuyae YC-JY1, a bacterium efficiently degrading bisphenol A.</title>
        <authorList>
            <person name="Jia Y."/>
            <person name="Li X."/>
            <person name="Wang J."/>
            <person name="Eltoukhy A."/>
            <person name="Lamraoui I."/>
            <person name="Yan Y."/>
        </authorList>
    </citation>
    <scope>NUCLEOTIDE SEQUENCE [LARGE SCALE GENOMIC DNA]</scope>
    <source>
        <strain evidence="1 2">YC-JY1</strain>
    </source>
</reference>
<name>A0A6P1GBS0_SPHYA</name>
<dbReference type="EMBL" id="CP047218">
    <property type="protein sequence ID" value="QHD65752.1"/>
    <property type="molecule type" value="Genomic_DNA"/>
</dbReference>
<accession>A0A6P1GBS0</accession>
<protein>
    <submittedName>
        <fullName evidence="1">Uncharacterized protein</fullName>
    </submittedName>
</protein>